<protein>
    <recommendedName>
        <fullName evidence="3">NAD-dependent epimerase/dehydratase domain-containing protein</fullName>
    </recommendedName>
</protein>
<keyword evidence="1" id="KW-0560">Oxidoreductase</keyword>
<dbReference type="PANTHER" id="PTHR10366">
    <property type="entry name" value="NAD DEPENDENT EPIMERASE/DEHYDRATASE"/>
    <property type="match status" value="1"/>
</dbReference>
<evidence type="ECO:0000256" key="1">
    <source>
        <dbReference type="ARBA" id="ARBA00023002"/>
    </source>
</evidence>
<dbReference type="AlphaFoldDB" id="A0A0D9XMV8"/>
<feature type="compositionally biased region" description="Acidic residues" evidence="2">
    <location>
        <begin position="129"/>
        <end position="139"/>
    </location>
</feature>
<name>A0A0D9XMV8_9ORYZ</name>
<reference evidence="5" key="2">
    <citation type="submission" date="2013-12" db="EMBL/GenBank/DDBJ databases">
        <authorList>
            <person name="Yu Y."/>
            <person name="Lee S."/>
            <person name="de Baynast K."/>
            <person name="Wissotski M."/>
            <person name="Liu L."/>
            <person name="Talag J."/>
            <person name="Goicoechea J."/>
            <person name="Angelova A."/>
            <person name="Jetty R."/>
            <person name="Kudrna D."/>
            <person name="Golser W."/>
            <person name="Rivera L."/>
            <person name="Zhang J."/>
            <person name="Wing R."/>
        </authorList>
    </citation>
    <scope>NUCLEOTIDE SEQUENCE</scope>
</reference>
<dbReference type="InterPro" id="IPR001509">
    <property type="entry name" value="Epimerase_deHydtase"/>
</dbReference>
<evidence type="ECO:0000259" key="3">
    <source>
        <dbReference type="Pfam" id="PF01370"/>
    </source>
</evidence>
<proteinExistence type="predicted"/>
<dbReference type="GO" id="GO:0016616">
    <property type="term" value="F:oxidoreductase activity, acting on the CH-OH group of donors, NAD or NADP as acceptor"/>
    <property type="evidence" value="ECO:0007669"/>
    <property type="project" value="TreeGrafter"/>
</dbReference>
<dbReference type="Gramene" id="LPERR10G15420.1">
    <property type="protein sequence ID" value="LPERR10G15420.1"/>
    <property type="gene ID" value="LPERR10G15420"/>
</dbReference>
<evidence type="ECO:0000313" key="5">
    <source>
        <dbReference type="Proteomes" id="UP000032180"/>
    </source>
</evidence>
<evidence type="ECO:0000313" key="4">
    <source>
        <dbReference type="EnsemblPlants" id="LPERR10G15420.1"/>
    </source>
</evidence>
<dbReference type="SUPFAM" id="SSF51735">
    <property type="entry name" value="NAD(P)-binding Rossmann-fold domains"/>
    <property type="match status" value="1"/>
</dbReference>
<dbReference type="PANTHER" id="PTHR10366:SF749">
    <property type="entry name" value="NAD DEPENDENT EPIMERASE_DEHYDRATASE FAMILY PROTEIN, EXPRESSED"/>
    <property type="match status" value="1"/>
</dbReference>
<organism evidence="4 5">
    <name type="scientific">Leersia perrieri</name>
    <dbReference type="NCBI Taxonomy" id="77586"/>
    <lineage>
        <taxon>Eukaryota</taxon>
        <taxon>Viridiplantae</taxon>
        <taxon>Streptophyta</taxon>
        <taxon>Embryophyta</taxon>
        <taxon>Tracheophyta</taxon>
        <taxon>Spermatophyta</taxon>
        <taxon>Magnoliopsida</taxon>
        <taxon>Liliopsida</taxon>
        <taxon>Poales</taxon>
        <taxon>Poaceae</taxon>
        <taxon>BOP clade</taxon>
        <taxon>Oryzoideae</taxon>
        <taxon>Oryzeae</taxon>
        <taxon>Oryzinae</taxon>
        <taxon>Leersia</taxon>
    </lineage>
</organism>
<feature type="domain" description="NAD-dependent epimerase/dehydratase" evidence="3">
    <location>
        <begin position="10"/>
        <end position="183"/>
    </location>
</feature>
<reference evidence="4 5" key="1">
    <citation type="submission" date="2012-08" db="EMBL/GenBank/DDBJ databases">
        <title>Oryza genome evolution.</title>
        <authorList>
            <person name="Wing R.A."/>
        </authorList>
    </citation>
    <scope>NUCLEOTIDE SEQUENCE</scope>
</reference>
<dbReference type="STRING" id="77586.A0A0D9XMV8"/>
<accession>A0A0D9XMV8</accession>
<sequence length="292" mass="31723">MEGKSVCVMDASGPLGHAIVDRLLRRGYTVHAATYPQSESEYGDGQPRLKVFRADPLDYHAIADAVHGCSGLFAIFNNTCSSLEDEEEMVEAEVRAAHNILEACAQTETMERVVFNSSVTAVVWRPPQPEEEDDDDDDNTTASASPLWHALAKTLSEKTAWALAMDRGVDMVAINGGLLTGPGLTAAHPYLKGAPDMYDHGVLVTVDVDFLADAHVAAYECPTAYGRYLCFNNAVCRPEDAAKLAQMLISPSSPRTPPPPSDELKVIPQMIHTNKLNKLMLEFTSGIYGDIN</sequence>
<keyword evidence="5" id="KW-1185">Reference proteome</keyword>
<dbReference type="InterPro" id="IPR036291">
    <property type="entry name" value="NAD(P)-bd_dom_sf"/>
</dbReference>
<dbReference type="InterPro" id="IPR050425">
    <property type="entry name" value="NAD(P)_dehydrat-like"/>
</dbReference>
<dbReference type="Proteomes" id="UP000032180">
    <property type="component" value="Chromosome 10"/>
</dbReference>
<dbReference type="eggNOG" id="KOG1502">
    <property type="taxonomic scope" value="Eukaryota"/>
</dbReference>
<dbReference type="EnsemblPlants" id="LPERR10G15420.1">
    <property type="protein sequence ID" value="LPERR10G15420.1"/>
    <property type="gene ID" value="LPERR10G15420"/>
</dbReference>
<dbReference type="HOGENOM" id="CLU_007383_9_1_1"/>
<feature type="region of interest" description="Disordered" evidence="2">
    <location>
        <begin position="124"/>
        <end position="143"/>
    </location>
</feature>
<reference evidence="4" key="3">
    <citation type="submission" date="2015-04" db="UniProtKB">
        <authorList>
            <consortium name="EnsemblPlants"/>
        </authorList>
    </citation>
    <scope>IDENTIFICATION</scope>
</reference>
<evidence type="ECO:0000256" key="2">
    <source>
        <dbReference type="SAM" id="MobiDB-lite"/>
    </source>
</evidence>
<dbReference type="Pfam" id="PF01370">
    <property type="entry name" value="Epimerase"/>
    <property type="match status" value="1"/>
</dbReference>
<dbReference type="Gene3D" id="3.40.50.720">
    <property type="entry name" value="NAD(P)-binding Rossmann-like Domain"/>
    <property type="match status" value="1"/>
</dbReference>